<dbReference type="Pfam" id="PF01259">
    <property type="entry name" value="SAICAR_synt"/>
    <property type="match status" value="1"/>
</dbReference>
<reference evidence="13 14" key="1">
    <citation type="journal article" date="2014" name="Int. J. Syst. Evol. Microbiol.">
        <title>Listeria floridensis sp. nov., Listeria aquatica sp. nov., Listeria cornellensis sp. nov., Listeria riparia sp. nov. and Listeria grandensis sp. nov., from agricultural and natural environments.</title>
        <authorList>
            <person name="den Bakker H.C."/>
            <person name="Warchocki S."/>
            <person name="Wright E.M."/>
            <person name="Allred A.F."/>
            <person name="Ahlstrom C."/>
            <person name="Manuel C.S."/>
            <person name="Stasiewicz M.J."/>
            <person name="Burrell A."/>
            <person name="Roof S."/>
            <person name="Strawn L."/>
            <person name="Fortes E.D."/>
            <person name="Nightingale K.K."/>
            <person name="Kephart D."/>
            <person name="Wiedmann M."/>
        </authorList>
    </citation>
    <scope>NUCLEOTIDE SEQUENCE [LARGE SCALE GENOMIC DNA]</scope>
    <source>
        <strain evidence="13 14">FSL S10-1187</strain>
    </source>
</reference>
<evidence type="ECO:0000256" key="9">
    <source>
        <dbReference type="ARBA" id="ARBA00030409"/>
    </source>
</evidence>
<evidence type="ECO:0000259" key="12">
    <source>
        <dbReference type="Pfam" id="PF01259"/>
    </source>
</evidence>
<comment type="caution">
    <text evidence="13">The sequence shown here is derived from an EMBL/GenBank/DDBJ whole genome shotgun (WGS) entry which is preliminary data.</text>
</comment>
<dbReference type="NCBIfam" id="TIGR00081">
    <property type="entry name" value="purC"/>
    <property type="match status" value="1"/>
</dbReference>
<evidence type="ECO:0000256" key="3">
    <source>
        <dbReference type="ARBA" id="ARBA00012217"/>
    </source>
</evidence>
<feature type="domain" description="SAICAR synthetase/ADE2 N-terminal" evidence="12">
    <location>
        <begin position="4"/>
        <end position="230"/>
    </location>
</feature>
<keyword evidence="7 11" id="KW-0658">Purine biosynthesis</keyword>
<keyword evidence="8 11" id="KW-0067">ATP-binding</keyword>
<accession>A0ABN0RDR1</accession>
<keyword evidence="14" id="KW-1185">Reference proteome</keyword>
<evidence type="ECO:0000256" key="1">
    <source>
        <dbReference type="ARBA" id="ARBA00004672"/>
    </source>
</evidence>
<dbReference type="PANTHER" id="PTHR43599">
    <property type="entry name" value="MULTIFUNCTIONAL PROTEIN ADE2"/>
    <property type="match status" value="1"/>
</dbReference>
<evidence type="ECO:0000313" key="14">
    <source>
        <dbReference type="Proteomes" id="UP000019249"/>
    </source>
</evidence>
<proteinExistence type="inferred from homology"/>
<dbReference type="Gene3D" id="3.30.200.20">
    <property type="entry name" value="Phosphorylase Kinase, domain 1"/>
    <property type="match status" value="1"/>
</dbReference>
<keyword evidence="5 11" id="KW-0436">Ligase</keyword>
<dbReference type="CDD" id="cd01415">
    <property type="entry name" value="SAICAR_synt_PurC"/>
    <property type="match status" value="1"/>
</dbReference>
<dbReference type="InterPro" id="IPR028923">
    <property type="entry name" value="SAICAR_synt/ADE2_N"/>
</dbReference>
<dbReference type="SUPFAM" id="SSF56104">
    <property type="entry name" value="SAICAR synthase-like"/>
    <property type="match status" value="1"/>
</dbReference>
<dbReference type="InterPro" id="IPR001636">
    <property type="entry name" value="SAICAR_synth"/>
</dbReference>
<evidence type="ECO:0000256" key="8">
    <source>
        <dbReference type="ARBA" id="ARBA00022840"/>
    </source>
</evidence>
<dbReference type="InterPro" id="IPR018236">
    <property type="entry name" value="SAICAR_synthetase_CS"/>
</dbReference>
<evidence type="ECO:0000256" key="6">
    <source>
        <dbReference type="ARBA" id="ARBA00022741"/>
    </source>
</evidence>
<dbReference type="InterPro" id="IPR050089">
    <property type="entry name" value="SAICAR_synthetase"/>
</dbReference>
<keyword evidence="6 11" id="KW-0547">Nucleotide-binding</keyword>
<dbReference type="PROSITE" id="PS01057">
    <property type="entry name" value="SAICAR_SYNTHETASE_1"/>
    <property type="match status" value="1"/>
</dbReference>
<gene>
    <name evidence="11" type="primary">purC</name>
    <name evidence="13" type="ORF">MFLO_11555</name>
</gene>
<evidence type="ECO:0000256" key="10">
    <source>
        <dbReference type="ARBA" id="ARBA00048475"/>
    </source>
</evidence>
<dbReference type="HAMAP" id="MF_00137">
    <property type="entry name" value="SAICAR_synth"/>
    <property type="match status" value="1"/>
</dbReference>
<dbReference type="PANTHER" id="PTHR43599:SF3">
    <property type="entry name" value="SI:DKEY-6E2.2"/>
    <property type="match status" value="1"/>
</dbReference>
<dbReference type="EMBL" id="AODF01000026">
    <property type="protein sequence ID" value="EUJ29214.1"/>
    <property type="molecule type" value="Genomic_DNA"/>
</dbReference>
<dbReference type="Proteomes" id="UP000019249">
    <property type="component" value="Unassembled WGS sequence"/>
</dbReference>
<dbReference type="Gene3D" id="3.30.470.20">
    <property type="entry name" value="ATP-grasp fold, B domain"/>
    <property type="match status" value="1"/>
</dbReference>
<dbReference type="EC" id="6.3.2.6" evidence="3 11"/>
<name>A0ABN0RDR1_9LIST</name>
<comment type="similarity">
    <text evidence="2 11">Belongs to the SAICAR synthetase family.</text>
</comment>
<organism evidence="13 14">
    <name type="scientific">Listeria floridensis FSL S10-1187</name>
    <dbReference type="NCBI Taxonomy" id="1265817"/>
    <lineage>
        <taxon>Bacteria</taxon>
        <taxon>Bacillati</taxon>
        <taxon>Bacillota</taxon>
        <taxon>Bacilli</taxon>
        <taxon>Bacillales</taxon>
        <taxon>Listeriaceae</taxon>
        <taxon>Listeria</taxon>
    </lineage>
</organism>
<evidence type="ECO:0000256" key="11">
    <source>
        <dbReference type="HAMAP-Rule" id="MF_00137"/>
    </source>
</evidence>
<evidence type="ECO:0000256" key="2">
    <source>
        <dbReference type="ARBA" id="ARBA00010190"/>
    </source>
</evidence>
<evidence type="ECO:0000313" key="13">
    <source>
        <dbReference type="EMBL" id="EUJ29214.1"/>
    </source>
</evidence>
<comment type="catalytic activity">
    <reaction evidence="10 11">
        <text>5-amino-1-(5-phospho-D-ribosyl)imidazole-4-carboxylate + L-aspartate + ATP = (2S)-2-[5-amino-1-(5-phospho-beta-D-ribosyl)imidazole-4-carboxamido]succinate + ADP + phosphate + 2 H(+)</text>
        <dbReference type="Rhea" id="RHEA:22628"/>
        <dbReference type="ChEBI" id="CHEBI:15378"/>
        <dbReference type="ChEBI" id="CHEBI:29991"/>
        <dbReference type="ChEBI" id="CHEBI:30616"/>
        <dbReference type="ChEBI" id="CHEBI:43474"/>
        <dbReference type="ChEBI" id="CHEBI:58443"/>
        <dbReference type="ChEBI" id="CHEBI:77657"/>
        <dbReference type="ChEBI" id="CHEBI:456216"/>
        <dbReference type="EC" id="6.3.2.6"/>
    </reaction>
</comment>
<evidence type="ECO:0000256" key="4">
    <source>
        <dbReference type="ARBA" id="ARBA00016460"/>
    </source>
</evidence>
<dbReference type="GO" id="GO:0004639">
    <property type="term" value="F:phosphoribosylaminoimidazolesuccinocarboxamide synthase activity"/>
    <property type="evidence" value="ECO:0007669"/>
    <property type="project" value="UniProtKB-EC"/>
</dbReference>
<comment type="pathway">
    <text evidence="1 11">Purine metabolism; IMP biosynthesis via de novo pathway; 5-amino-1-(5-phospho-D-ribosyl)imidazole-4-carboxamide from 5-amino-1-(5-phospho-D-ribosyl)imidazole-4-carboxylate: step 1/2.</text>
</comment>
<evidence type="ECO:0000256" key="5">
    <source>
        <dbReference type="ARBA" id="ARBA00022598"/>
    </source>
</evidence>
<dbReference type="InterPro" id="IPR033934">
    <property type="entry name" value="SAICAR_synt_PurC"/>
</dbReference>
<evidence type="ECO:0000256" key="7">
    <source>
        <dbReference type="ARBA" id="ARBA00022755"/>
    </source>
</evidence>
<protein>
    <recommendedName>
        <fullName evidence="4 11">Phosphoribosylaminoimidazole-succinocarboxamide synthase</fullName>
        <ecNumber evidence="3 11">6.3.2.6</ecNumber>
    </recommendedName>
    <alternativeName>
        <fullName evidence="9 11">SAICAR synthetase</fullName>
    </alternativeName>
</protein>
<dbReference type="PROSITE" id="PS01058">
    <property type="entry name" value="SAICAR_SYNTHETASE_2"/>
    <property type="match status" value="1"/>
</dbReference>
<sequence>MGELIYEGKAKQLYTTAEEGILRVAYKDDATALNGERREVFAGKGIRNNEITSLIFRYLAENGVKSHFVKQLSETEQLVREVEIIPLEVVVRNVLAGSLAKRLGRSEGEVIETPIVEFYYKDDALGDPFINDDHVLFLGAASAVEIETLKQEARKIGDVLTELFSKANITLVDFKLEFGRTKDGAILLSDEISPDTCRLWDKTTNEKLDKDVFRRNIGNLITVYDEVLTRLEEVTKHV</sequence>